<organism evidence="6 7">
    <name type="scientific">Mytilus edulis</name>
    <name type="common">Blue mussel</name>
    <dbReference type="NCBI Taxonomy" id="6550"/>
    <lineage>
        <taxon>Eukaryota</taxon>
        <taxon>Metazoa</taxon>
        <taxon>Spiralia</taxon>
        <taxon>Lophotrochozoa</taxon>
        <taxon>Mollusca</taxon>
        <taxon>Bivalvia</taxon>
        <taxon>Autobranchia</taxon>
        <taxon>Pteriomorphia</taxon>
        <taxon>Mytilida</taxon>
        <taxon>Mytiloidea</taxon>
        <taxon>Mytilidae</taxon>
        <taxon>Mytilinae</taxon>
        <taxon>Mytilus</taxon>
    </lineage>
</organism>
<dbReference type="SUPFAM" id="SSF57903">
    <property type="entry name" value="FYVE/PHD zinc finger"/>
    <property type="match status" value="1"/>
</dbReference>
<dbReference type="InterPro" id="IPR006594">
    <property type="entry name" value="LisH"/>
</dbReference>
<gene>
    <name evidence="6" type="ORF">MEDL_69292</name>
</gene>
<dbReference type="InterPro" id="IPR013083">
    <property type="entry name" value="Znf_RING/FYVE/PHD"/>
</dbReference>
<evidence type="ECO:0000313" key="6">
    <source>
        <dbReference type="EMBL" id="CAG2257964.1"/>
    </source>
</evidence>
<keyword evidence="2 4" id="KW-0863">Zinc-finger</keyword>
<dbReference type="PANTHER" id="PTHR39063">
    <property type="entry name" value="ORAL-FACIAL-DIGITAL SYNDROME 1 PROTEIN HOMOLOG"/>
    <property type="match status" value="1"/>
</dbReference>
<protein>
    <submittedName>
        <fullName evidence="6">Oral-facial-digital syndrome 1 protein</fullName>
    </submittedName>
</protein>
<dbReference type="InterPro" id="IPR019787">
    <property type="entry name" value="Znf_PHD-finger"/>
</dbReference>
<dbReference type="InterPro" id="IPR019786">
    <property type="entry name" value="Zinc_finger_PHD-type_CS"/>
</dbReference>
<reference evidence="6" key="1">
    <citation type="submission" date="2021-03" db="EMBL/GenBank/DDBJ databases">
        <authorList>
            <person name="Bekaert M."/>
        </authorList>
    </citation>
    <scope>NUCLEOTIDE SEQUENCE</scope>
</reference>
<dbReference type="GO" id="GO:0060287">
    <property type="term" value="P:epithelial cilium movement involved in determination of left/right asymmetry"/>
    <property type="evidence" value="ECO:0007669"/>
    <property type="project" value="TreeGrafter"/>
</dbReference>
<dbReference type="OrthoDB" id="6142893at2759"/>
<dbReference type="GO" id="GO:0036064">
    <property type="term" value="C:ciliary basal body"/>
    <property type="evidence" value="ECO:0007669"/>
    <property type="project" value="TreeGrafter"/>
</dbReference>
<dbReference type="Gene3D" id="3.30.40.10">
    <property type="entry name" value="Zinc/RING finger domain, C3HC4 (zinc finger)"/>
    <property type="match status" value="1"/>
</dbReference>
<evidence type="ECO:0000256" key="1">
    <source>
        <dbReference type="ARBA" id="ARBA00022723"/>
    </source>
</evidence>
<dbReference type="PANTHER" id="PTHR39063:SF1">
    <property type="entry name" value="OFD1 CENTRIOLE AND CENTRIOLAR SATELLITE PROTEIN"/>
    <property type="match status" value="1"/>
</dbReference>
<keyword evidence="1" id="KW-0479">Metal-binding</keyword>
<dbReference type="InterPro" id="IPR011011">
    <property type="entry name" value="Znf_FYVE_PHD"/>
</dbReference>
<evidence type="ECO:0000256" key="4">
    <source>
        <dbReference type="PROSITE-ProRule" id="PRU00146"/>
    </source>
</evidence>
<dbReference type="GO" id="GO:0008270">
    <property type="term" value="F:zinc ion binding"/>
    <property type="evidence" value="ECO:0007669"/>
    <property type="project" value="UniProtKB-KW"/>
</dbReference>
<proteinExistence type="predicted"/>
<dbReference type="AlphaFoldDB" id="A0A8S3VJ37"/>
<dbReference type="SUPFAM" id="SSF56219">
    <property type="entry name" value="DNase I-like"/>
    <property type="match status" value="1"/>
</dbReference>
<accession>A0A8S3VJ37</accession>
<name>A0A8S3VJ37_MYTED</name>
<evidence type="ECO:0000256" key="3">
    <source>
        <dbReference type="ARBA" id="ARBA00022833"/>
    </source>
</evidence>
<dbReference type="Gene3D" id="3.60.10.10">
    <property type="entry name" value="Endonuclease/exonuclease/phosphatase"/>
    <property type="match status" value="1"/>
</dbReference>
<dbReference type="EMBL" id="CAJPWZ010003335">
    <property type="protein sequence ID" value="CAG2257964.1"/>
    <property type="molecule type" value="Genomic_DNA"/>
</dbReference>
<dbReference type="InterPro" id="IPR001965">
    <property type="entry name" value="Znf_PHD"/>
</dbReference>
<dbReference type="PROSITE" id="PS01359">
    <property type="entry name" value="ZF_PHD_1"/>
    <property type="match status" value="1"/>
</dbReference>
<dbReference type="InterPro" id="IPR036691">
    <property type="entry name" value="Endo/exonu/phosph_ase_sf"/>
</dbReference>
<comment type="caution">
    <text evidence="6">The sequence shown here is derived from an EMBL/GenBank/DDBJ whole genome shotgun (WGS) entry which is preliminary data.</text>
</comment>
<dbReference type="Proteomes" id="UP000683360">
    <property type="component" value="Unassembled WGS sequence"/>
</dbReference>
<dbReference type="PROSITE" id="PS50016">
    <property type="entry name" value="ZF_PHD_2"/>
    <property type="match status" value="1"/>
</dbReference>
<dbReference type="Gene3D" id="1.20.960.40">
    <property type="match status" value="1"/>
</dbReference>
<dbReference type="Pfam" id="PF16045">
    <property type="entry name" value="LisH_2"/>
    <property type="match status" value="1"/>
</dbReference>
<dbReference type="GO" id="GO:0005576">
    <property type="term" value="C:extracellular region"/>
    <property type="evidence" value="ECO:0007669"/>
    <property type="project" value="GOC"/>
</dbReference>
<dbReference type="InterPro" id="IPR055289">
    <property type="entry name" value="OFD1"/>
</dbReference>
<dbReference type="SMART" id="SM00249">
    <property type="entry name" value="PHD"/>
    <property type="match status" value="1"/>
</dbReference>
<feature type="domain" description="PHD-type" evidence="5">
    <location>
        <begin position="51"/>
        <end position="107"/>
    </location>
</feature>
<keyword evidence="3" id="KW-0862">Zinc</keyword>
<evidence type="ECO:0000256" key="2">
    <source>
        <dbReference type="ARBA" id="ARBA00022771"/>
    </source>
</evidence>
<evidence type="ECO:0000259" key="5">
    <source>
        <dbReference type="PROSITE" id="PS50016"/>
    </source>
</evidence>
<dbReference type="GO" id="GO:0005813">
    <property type="term" value="C:centrosome"/>
    <property type="evidence" value="ECO:0007669"/>
    <property type="project" value="TreeGrafter"/>
</dbReference>
<keyword evidence="7" id="KW-1185">Reference proteome</keyword>
<dbReference type="Pfam" id="PF00628">
    <property type="entry name" value="PHD"/>
    <property type="match status" value="1"/>
</dbReference>
<dbReference type="PROSITE" id="PS50896">
    <property type="entry name" value="LISH"/>
    <property type="match status" value="1"/>
</dbReference>
<sequence>MLKIKLDLQNINGGHTKIIKPTRKVTNIQSYFMCLLLILSGDISLNPGPTKFPCGICSKAVRKNQRGILCDECQYWFHVKCIDLPVAEYNILSQTSDSWYCKSCTLPQFTNSFFDISLEEKSNAPSQSYLPSSPEETSDVNTVFSHLRNVRKLHPRNFITAYLNINSIRYKFDEIKEILTDKIVDLLFIAETKLDVSFNDSLFESEGYKLYRRDRNASGGGILSIISSDIPSSRKINLECETIENISHEVYINDRKWLIMGMYKPPSMTGNTFSESFSKNLDKITVKYDNYIVLGDLNFDMLISDKCQPLSDICDIFDLDQLVKEPTCFKKDCRPSLVDVILTNKKSSCFKTLNFPTGISDCHNFISTTVKGQLPQQQNEKIIYRSYKNFDIDNFNNDIAKIKIEIVDGVTTAEQKTNRMAEDKPEYLSAEALRNRLYHSLRDKGAVDTIKSQLRNKIVEELQQSYKGHLSVRDLKLPDEGSLLHRAANSLVADHLRSCQYDYSFSVFLPESRTAKDKIFPTEDILQLLGISPSSRLFKKMVSGKKDHATKGFLWQILCELSALHSNASNETGVQTDLIRVAAVSSLDERLNGVDDFYSSKKDEHFRTSSAAVEDRLMSFQRQLEERYRTDLKLELARMKDNEIARIKMEEKETSRRELEQLRREVCG</sequence>
<evidence type="ECO:0000313" key="7">
    <source>
        <dbReference type="Proteomes" id="UP000683360"/>
    </source>
</evidence>